<evidence type="ECO:0000256" key="6">
    <source>
        <dbReference type="ARBA" id="ARBA00022884"/>
    </source>
</evidence>
<evidence type="ECO:0000256" key="10">
    <source>
        <dbReference type="SAM" id="MobiDB-lite"/>
    </source>
</evidence>
<dbReference type="FunFam" id="3.40.50.300:FF:000079">
    <property type="entry name" value="probable ATP-dependent RNA helicase DDX17"/>
    <property type="match status" value="1"/>
</dbReference>
<feature type="region of interest" description="Disordered" evidence="10">
    <location>
        <begin position="1"/>
        <end position="25"/>
    </location>
</feature>
<evidence type="ECO:0000256" key="4">
    <source>
        <dbReference type="ARBA" id="ARBA00022806"/>
    </source>
</evidence>
<dbReference type="EC" id="3.6.4.13" evidence="1"/>
<dbReference type="PROSITE" id="PS51192">
    <property type="entry name" value="HELICASE_ATP_BIND_1"/>
    <property type="match status" value="1"/>
</dbReference>
<dbReference type="SMART" id="SM00322">
    <property type="entry name" value="KH"/>
    <property type="match status" value="1"/>
</dbReference>
<keyword evidence="2 9" id="KW-0547">Nucleotide-binding</keyword>
<dbReference type="Pfam" id="PF00270">
    <property type="entry name" value="DEAD"/>
    <property type="match status" value="1"/>
</dbReference>
<dbReference type="Gene3D" id="3.40.50.300">
    <property type="entry name" value="P-loop containing nucleotide triphosphate hydrolases"/>
    <property type="match status" value="2"/>
</dbReference>
<dbReference type="PROSITE" id="PS51194">
    <property type="entry name" value="HELICASE_CTER"/>
    <property type="match status" value="1"/>
</dbReference>
<dbReference type="SMART" id="SM00487">
    <property type="entry name" value="DEXDc"/>
    <property type="match status" value="1"/>
</dbReference>
<dbReference type="InterPro" id="IPR011545">
    <property type="entry name" value="DEAD/DEAH_box_helicase_dom"/>
</dbReference>
<dbReference type="SMART" id="SM00490">
    <property type="entry name" value="HELICc"/>
    <property type="match status" value="1"/>
</dbReference>
<dbReference type="PROSITE" id="PS00039">
    <property type="entry name" value="DEAD_ATP_HELICASE"/>
    <property type="match status" value="1"/>
</dbReference>
<sequence>MMGDWDEENSSFPTPVTALSDERHSEFPARIRFGRGHERRPDAQSYDRQFDIGYRVREDPKHMVEMQVHPRDVGRIIGKGGSKIREIQEASSARIKVQKDSEEYNSVPVIISGDPSTCAKAKKLIEDLLSDSFHTKHQFKNEDQKQTVPVTNDGFIDWTSVNTQCKEQSIARWADLPAVVKNFYIEDDYVTDMTTKEVNKWRFENFNVAVTDLSGQNRRIINPVQTFEHAFAHYPDALAEIYKQGFTKPSPIQAQMWPIALSGFDVIGIAQTGTGKTLGFLLPAFIHIDLQPTPRAEREGPSAIVLTPTRELALQIEQEVKKYTYRGIRCVCVYGGGDRRNQIKAVMSGVEVIVATPGRFNDLLACNVICLRSVTFLVLDEADRMLDMGFEPQIMKILLDVRPDRQTLMTSATWPSGVRRLAQSYMKDPFQINVGSLDLAATHTVQQIIEIIPEEDKRHWLLEFFKTMEPEDKALVFVGKKIVCDDLSSDLCLRNILCQSIHGGREQYDREQALDDFKTGAVRILIATDVASRGLDVKDVTHVINFDFPRNTEEYVHRVGRTGRAGRTGISISLVTRSDWGSAKELIAILEEAMQDVPIELYEMSERFEAMKIRRDAERSSGRGGGGGRGRFRGGGRRGFGNSRCRNEF</sequence>
<dbReference type="GO" id="GO:0005524">
    <property type="term" value="F:ATP binding"/>
    <property type="evidence" value="ECO:0007669"/>
    <property type="project" value="UniProtKB-KW"/>
</dbReference>
<comment type="catalytic activity">
    <reaction evidence="7">
        <text>ATP + H2O = ADP + phosphate + H(+)</text>
        <dbReference type="Rhea" id="RHEA:13065"/>
        <dbReference type="ChEBI" id="CHEBI:15377"/>
        <dbReference type="ChEBI" id="CHEBI:15378"/>
        <dbReference type="ChEBI" id="CHEBI:30616"/>
        <dbReference type="ChEBI" id="CHEBI:43474"/>
        <dbReference type="ChEBI" id="CHEBI:456216"/>
        <dbReference type="EC" id="3.6.4.13"/>
    </reaction>
</comment>
<dbReference type="InterPro" id="IPR027417">
    <property type="entry name" value="P-loop_NTPase"/>
</dbReference>
<evidence type="ECO:0000256" key="8">
    <source>
        <dbReference type="PROSITE-ProRule" id="PRU00117"/>
    </source>
</evidence>
<dbReference type="Gene3D" id="3.30.1370.10">
    <property type="entry name" value="K Homology domain, type 1"/>
    <property type="match status" value="1"/>
</dbReference>
<comment type="similarity">
    <text evidence="9">Belongs to the DEAD box helicase family.</text>
</comment>
<evidence type="ECO:0000256" key="2">
    <source>
        <dbReference type="ARBA" id="ARBA00022741"/>
    </source>
</evidence>
<dbReference type="InterPro" id="IPR004087">
    <property type="entry name" value="KH_dom"/>
</dbReference>
<dbReference type="GO" id="GO:0003724">
    <property type="term" value="F:RNA helicase activity"/>
    <property type="evidence" value="ECO:0007669"/>
    <property type="project" value="UniProtKB-EC"/>
</dbReference>
<dbReference type="FunFam" id="3.40.50.300:FF:000008">
    <property type="entry name" value="ATP-dependent RNA helicase RhlB"/>
    <property type="match status" value="1"/>
</dbReference>
<protein>
    <recommendedName>
        <fullName evidence="1">RNA helicase</fullName>
        <ecNumber evidence="1">3.6.4.13</ecNumber>
    </recommendedName>
</protein>
<dbReference type="InterPro" id="IPR014001">
    <property type="entry name" value="Helicase_ATP-bd"/>
</dbReference>
<dbReference type="InterPro" id="IPR001650">
    <property type="entry name" value="Helicase_C-like"/>
</dbReference>
<dbReference type="PROSITE" id="PS50084">
    <property type="entry name" value="KH_TYPE_1"/>
    <property type="match status" value="1"/>
</dbReference>
<evidence type="ECO:0000259" key="12">
    <source>
        <dbReference type="PROSITE" id="PS51194"/>
    </source>
</evidence>
<accession>A0A6F9DBJ9</accession>
<gene>
    <name evidence="13" type="primary">Ddx43</name>
</gene>
<evidence type="ECO:0000256" key="7">
    <source>
        <dbReference type="ARBA" id="ARBA00047984"/>
    </source>
</evidence>
<reference evidence="13" key="1">
    <citation type="submission" date="2020-04" db="EMBL/GenBank/DDBJ databases">
        <authorList>
            <person name="Neveu A P."/>
        </authorList>
    </citation>
    <scope>NUCLEOTIDE SEQUENCE</scope>
    <source>
        <tissue evidence="13">Whole embryo</tissue>
    </source>
</reference>
<dbReference type="InterPro" id="IPR000629">
    <property type="entry name" value="RNA-helicase_DEAD-box_CS"/>
</dbReference>
<keyword evidence="4 9" id="KW-0347">Helicase</keyword>
<dbReference type="GO" id="GO:0003723">
    <property type="term" value="F:RNA binding"/>
    <property type="evidence" value="ECO:0007669"/>
    <property type="project" value="UniProtKB-UniRule"/>
</dbReference>
<evidence type="ECO:0000256" key="1">
    <source>
        <dbReference type="ARBA" id="ARBA00012552"/>
    </source>
</evidence>
<dbReference type="Pfam" id="PF00013">
    <property type="entry name" value="KH_1"/>
    <property type="match status" value="1"/>
</dbReference>
<dbReference type="AlphaFoldDB" id="A0A6F9DBJ9"/>
<name>A0A6F9DBJ9_9ASCI</name>
<dbReference type="SUPFAM" id="SSF54791">
    <property type="entry name" value="Eukaryotic type KH-domain (KH-domain type I)"/>
    <property type="match status" value="1"/>
</dbReference>
<dbReference type="GO" id="GO:0016787">
    <property type="term" value="F:hydrolase activity"/>
    <property type="evidence" value="ECO:0007669"/>
    <property type="project" value="UniProtKB-KW"/>
</dbReference>
<feature type="domain" description="Helicase ATP-binding" evidence="11">
    <location>
        <begin position="257"/>
        <end position="432"/>
    </location>
</feature>
<dbReference type="CDD" id="cd18787">
    <property type="entry name" value="SF2_C_DEAD"/>
    <property type="match status" value="1"/>
</dbReference>
<dbReference type="InterPro" id="IPR036612">
    <property type="entry name" value="KH_dom_type_1_sf"/>
</dbReference>
<dbReference type="PANTHER" id="PTHR47958">
    <property type="entry name" value="ATP-DEPENDENT RNA HELICASE DBP3"/>
    <property type="match status" value="1"/>
</dbReference>
<feature type="domain" description="Helicase C-terminal" evidence="12">
    <location>
        <begin position="444"/>
        <end position="605"/>
    </location>
</feature>
<dbReference type="SUPFAM" id="SSF52540">
    <property type="entry name" value="P-loop containing nucleoside triphosphate hydrolases"/>
    <property type="match status" value="1"/>
</dbReference>
<evidence type="ECO:0000256" key="5">
    <source>
        <dbReference type="ARBA" id="ARBA00022840"/>
    </source>
</evidence>
<keyword evidence="5 9" id="KW-0067">ATP-binding</keyword>
<dbReference type="InterPro" id="IPR004088">
    <property type="entry name" value="KH_dom_type_1"/>
</dbReference>
<evidence type="ECO:0000256" key="9">
    <source>
        <dbReference type="RuleBase" id="RU000492"/>
    </source>
</evidence>
<evidence type="ECO:0000259" key="11">
    <source>
        <dbReference type="PROSITE" id="PS51192"/>
    </source>
</evidence>
<keyword evidence="3 9" id="KW-0378">Hydrolase</keyword>
<evidence type="ECO:0000256" key="3">
    <source>
        <dbReference type="ARBA" id="ARBA00022801"/>
    </source>
</evidence>
<dbReference type="EMBL" id="LR784433">
    <property type="protein sequence ID" value="CAB3237072.1"/>
    <property type="molecule type" value="mRNA"/>
</dbReference>
<evidence type="ECO:0000313" key="13">
    <source>
        <dbReference type="EMBL" id="CAB3237072.1"/>
    </source>
</evidence>
<dbReference type="CDD" id="cd00105">
    <property type="entry name" value="KH-I"/>
    <property type="match status" value="1"/>
</dbReference>
<organism evidence="13">
    <name type="scientific">Phallusia mammillata</name>
    <dbReference type="NCBI Taxonomy" id="59560"/>
    <lineage>
        <taxon>Eukaryota</taxon>
        <taxon>Metazoa</taxon>
        <taxon>Chordata</taxon>
        <taxon>Tunicata</taxon>
        <taxon>Ascidiacea</taxon>
        <taxon>Phlebobranchia</taxon>
        <taxon>Ascidiidae</taxon>
        <taxon>Phallusia</taxon>
    </lineage>
</organism>
<dbReference type="Pfam" id="PF00271">
    <property type="entry name" value="Helicase_C"/>
    <property type="match status" value="1"/>
</dbReference>
<proteinExistence type="evidence at transcript level"/>
<feature type="region of interest" description="Disordered" evidence="10">
    <location>
        <begin position="615"/>
        <end position="649"/>
    </location>
</feature>
<keyword evidence="6 8" id="KW-0694">RNA-binding</keyword>